<sequence length="403" mass="44155">MALASRMGTARVFGRVLLPTLAKGVIVRRPGVLALEQRVQADEAAIRTVAALRAEHGPGPVRLRVPGRSVALVVSVEDVVRLLDGTPEPFAPATFEKRAALRHFQPHGSLATRGPERAERRRFNEEALRPGNADWERVVRDEVDLLVRHARSTGVLTWDAFSQAWWRVARRIVFGSGARGDEELTAELGALRSAANWAYLRPRREGLRRRFEERVRGHAERGEAGGLAHGRAVEDVVEQAPHWLFAFDAAGIVAMRALAVGAAGDEPGSVSVLESARLWPTTPVILRESTRETDWHGEALPAGTTFVVFTPYFHRAHGDSYRPDLWPQGAPGVVPFSGGPAVCPGRDLVLASAGLAVEVLREQLVFRKRLREPLPATLDHFALALEVDTPEDARPRARAGRGD</sequence>
<dbReference type="RefSeq" id="WP_096492528.1">
    <property type="nucleotide sequence ID" value="NZ_CP023445.1"/>
</dbReference>
<dbReference type="AlphaFoldDB" id="A0A290Z3P4"/>
<dbReference type="Gene3D" id="1.10.630.10">
    <property type="entry name" value="Cytochrome P450"/>
    <property type="match status" value="2"/>
</dbReference>
<gene>
    <name evidence="1" type="ORF">CNX65_10030</name>
</gene>
<dbReference type="GO" id="GO:0004497">
    <property type="term" value="F:monooxygenase activity"/>
    <property type="evidence" value="ECO:0007669"/>
    <property type="project" value="InterPro"/>
</dbReference>
<dbReference type="EMBL" id="CP023445">
    <property type="protein sequence ID" value="ATE53589.1"/>
    <property type="molecule type" value="Genomic_DNA"/>
</dbReference>
<organism evidence="1 2">
    <name type="scientific">Actinosynnema pretiosum</name>
    <dbReference type="NCBI Taxonomy" id="42197"/>
    <lineage>
        <taxon>Bacteria</taxon>
        <taxon>Bacillati</taxon>
        <taxon>Actinomycetota</taxon>
        <taxon>Actinomycetes</taxon>
        <taxon>Pseudonocardiales</taxon>
        <taxon>Pseudonocardiaceae</taxon>
        <taxon>Actinosynnema</taxon>
    </lineage>
</organism>
<evidence type="ECO:0000313" key="2">
    <source>
        <dbReference type="Proteomes" id="UP000218505"/>
    </source>
</evidence>
<accession>A0A290Z3P4</accession>
<name>A0A290Z3P4_9PSEU</name>
<keyword evidence="2" id="KW-1185">Reference proteome</keyword>
<dbReference type="Proteomes" id="UP000218505">
    <property type="component" value="Chromosome"/>
</dbReference>
<protein>
    <submittedName>
        <fullName evidence="1">Cytochrome</fullName>
    </submittedName>
</protein>
<dbReference type="GO" id="GO:0005506">
    <property type="term" value="F:iron ion binding"/>
    <property type="evidence" value="ECO:0007669"/>
    <property type="project" value="InterPro"/>
</dbReference>
<dbReference type="GO" id="GO:0020037">
    <property type="term" value="F:heme binding"/>
    <property type="evidence" value="ECO:0007669"/>
    <property type="project" value="InterPro"/>
</dbReference>
<dbReference type="KEGG" id="apre:CNX65_10030"/>
<evidence type="ECO:0000313" key="1">
    <source>
        <dbReference type="EMBL" id="ATE53589.1"/>
    </source>
</evidence>
<dbReference type="GO" id="GO:0016705">
    <property type="term" value="F:oxidoreductase activity, acting on paired donors, with incorporation or reduction of molecular oxygen"/>
    <property type="evidence" value="ECO:0007669"/>
    <property type="project" value="InterPro"/>
</dbReference>
<dbReference type="SUPFAM" id="SSF48264">
    <property type="entry name" value="Cytochrome P450"/>
    <property type="match status" value="1"/>
</dbReference>
<reference evidence="1" key="1">
    <citation type="submission" date="2017-09" db="EMBL/GenBank/DDBJ databases">
        <title>Complete Genome Sequence of ansamitocin-producing Bacterium Actinosynnema pretiosum X47.</title>
        <authorList>
            <person name="Cao G."/>
            <person name="Zong G."/>
            <person name="Zhong C."/>
            <person name="Fu J."/>
        </authorList>
    </citation>
    <scope>NUCLEOTIDE SEQUENCE [LARGE SCALE GENOMIC DNA]</scope>
    <source>
        <strain evidence="1">X47</strain>
    </source>
</reference>
<dbReference type="InterPro" id="IPR036396">
    <property type="entry name" value="Cyt_P450_sf"/>
</dbReference>
<proteinExistence type="predicted"/>